<name>A0A2X2C1X2_PROMI</name>
<keyword evidence="5 7" id="KW-0663">Pyridoxal phosphate</keyword>
<comment type="similarity">
    <text evidence="3 7">Belongs to the alanine racemase family.</text>
</comment>
<dbReference type="InterPro" id="IPR011079">
    <property type="entry name" value="Ala_racemase_C"/>
</dbReference>
<evidence type="ECO:0000313" key="11">
    <source>
        <dbReference type="Proteomes" id="UP000251485"/>
    </source>
</evidence>
<dbReference type="InterPro" id="IPR001608">
    <property type="entry name" value="Ala_racemase_N"/>
</dbReference>
<dbReference type="EC" id="5.1.1.1" evidence="4 7"/>
<evidence type="ECO:0000256" key="5">
    <source>
        <dbReference type="ARBA" id="ARBA00022898"/>
    </source>
</evidence>
<dbReference type="PANTHER" id="PTHR30511:SF0">
    <property type="entry name" value="ALANINE RACEMASE, CATABOLIC-RELATED"/>
    <property type="match status" value="1"/>
</dbReference>
<dbReference type="GO" id="GO:0005829">
    <property type="term" value="C:cytosol"/>
    <property type="evidence" value="ECO:0007669"/>
    <property type="project" value="TreeGrafter"/>
</dbReference>
<dbReference type="FunFam" id="3.20.20.10:FF:000002">
    <property type="entry name" value="Alanine racemase"/>
    <property type="match status" value="1"/>
</dbReference>
<evidence type="ECO:0000256" key="2">
    <source>
        <dbReference type="ARBA" id="ARBA00001933"/>
    </source>
</evidence>
<dbReference type="PROSITE" id="PS00395">
    <property type="entry name" value="ALANINE_RACEMASE"/>
    <property type="match status" value="1"/>
</dbReference>
<dbReference type="UniPathway" id="UPA00042">
    <property type="reaction ID" value="UER00497"/>
</dbReference>
<comment type="cofactor">
    <cofactor evidence="2 7 8">
        <name>pyridoxal 5'-phosphate</name>
        <dbReference type="ChEBI" id="CHEBI:597326"/>
    </cofactor>
</comment>
<dbReference type="Gene3D" id="3.20.20.10">
    <property type="entry name" value="Alanine racemase"/>
    <property type="match status" value="1"/>
</dbReference>
<evidence type="ECO:0000313" key="10">
    <source>
        <dbReference type="EMBL" id="SPY94085.1"/>
    </source>
</evidence>
<dbReference type="GO" id="GO:0030632">
    <property type="term" value="P:D-alanine biosynthetic process"/>
    <property type="evidence" value="ECO:0007669"/>
    <property type="project" value="UniProtKB-UniRule"/>
</dbReference>
<dbReference type="EMBL" id="UAUE01000002">
    <property type="protein sequence ID" value="SPY94085.1"/>
    <property type="molecule type" value="Genomic_DNA"/>
</dbReference>
<dbReference type="NCBIfam" id="TIGR00492">
    <property type="entry name" value="alr"/>
    <property type="match status" value="1"/>
</dbReference>
<feature type="active site" description="Proton acceptor; specific for D-alanine" evidence="7">
    <location>
        <position position="35"/>
    </location>
</feature>
<dbReference type="InterPro" id="IPR000821">
    <property type="entry name" value="Ala_racemase"/>
</dbReference>
<feature type="binding site" evidence="7 9">
    <location>
        <position position="300"/>
    </location>
    <ligand>
        <name>substrate</name>
    </ligand>
</feature>
<dbReference type="InterPro" id="IPR029066">
    <property type="entry name" value="PLP-binding_barrel"/>
</dbReference>
<evidence type="ECO:0000256" key="9">
    <source>
        <dbReference type="PIRSR" id="PIRSR600821-52"/>
    </source>
</evidence>
<dbReference type="InterPro" id="IPR009006">
    <property type="entry name" value="Ala_racemase/Decarboxylase_C"/>
</dbReference>
<comment type="pathway">
    <text evidence="7">Amino-acid biosynthesis; D-alanine biosynthesis; D-alanine from L-alanine: step 1/1.</text>
</comment>
<dbReference type="Proteomes" id="UP000251485">
    <property type="component" value="Unassembled WGS sequence"/>
</dbReference>
<evidence type="ECO:0000256" key="6">
    <source>
        <dbReference type="ARBA" id="ARBA00023235"/>
    </source>
</evidence>
<dbReference type="SUPFAM" id="SSF50621">
    <property type="entry name" value="Alanine racemase C-terminal domain-like"/>
    <property type="match status" value="1"/>
</dbReference>
<evidence type="ECO:0000256" key="3">
    <source>
        <dbReference type="ARBA" id="ARBA00007880"/>
    </source>
</evidence>
<dbReference type="CDD" id="cd06827">
    <property type="entry name" value="PLPDE_III_AR_proteobact"/>
    <property type="match status" value="1"/>
</dbReference>
<dbReference type="AlphaFoldDB" id="A0A2X2C1X2"/>
<feature type="binding site" evidence="7 9">
    <location>
        <position position="130"/>
    </location>
    <ligand>
        <name>substrate</name>
    </ligand>
</feature>
<dbReference type="RefSeq" id="WP_036918459.1">
    <property type="nucleotide sequence ID" value="NZ_CAXOHV010000001.1"/>
</dbReference>
<dbReference type="InterPro" id="IPR020622">
    <property type="entry name" value="Ala_racemase_pyridoxalP-BS"/>
</dbReference>
<sequence length="370" mass="40752">MSRPAKISINLDALSHNLSVIKSKAQGSKVWSVVKADAYGHGLSCVWPALSHTDGFALIELDKAIMLREQGWVGPILLLEGFFKPDDVYLLERYSLTTVVHADWQFEAIEQAQLERPINIYLKLNSGMNRLGYRPEDYQQAIQRAKRITNIGSIVQMSHFANADTGLNMATQKQIIDSSMVNDLPRCLANSAAILFEPQTHHSWVRPGIILYGVSPSGVWQDIADFDLQPVMTFNSEVLAIQSVKKGEQIGYGSRYTAQRDMRIAVVACGYADGYPRHAPDGTPVIVKGHKTQLVGRISMDMLTIDVTDLPDVEHGSPVELWGNQLPVDEVALACGTIGYELLCAIAPRVAVEVTINVANSTFSDLNESC</sequence>
<dbReference type="GO" id="GO:0030170">
    <property type="term" value="F:pyridoxal phosphate binding"/>
    <property type="evidence" value="ECO:0007669"/>
    <property type="project" value="UniProtKB-UniRule"/>
</dbReference>
<organism evidence="10 11">
    <name type="scientific">Proteus mirabilis</name>
    <dbReference type="NCBI Taxonomy" id="584"/>
    <lineage>
        <taxon>Bacteria</taxon>
        <taxon>Pseudomonadati</taxon>
        <taxon>Pseudomonadota</taxon>
        <taxon>Gammaproteobacteria</taxon>
        <taxon>Enterobacterales</taxon>
        <taxon>Morganellaceae</taxon>
        <taxon>Proteus</taxon>
    </lineage>
</organism>
<protein>
    <recommendedName>
        <fullName evidence="4 7">Alanine racemase</fullName>
        <ecNumber evidence="4 7">5.1.1.1</ecNumber>
    </recommendedName>
</protein>
<reference evidence="10 11" key="1">
    <citation type="submission" date="2018-06" db="EMBL/GenBank/DDBJ databases">
        <authorList>
            <consortium name="Pathogen Informatics"/>
            <person name="Doyle S."/>
        </authorList>
    </citation>
    <scope>NUCLEOTIDE SEQUENCE [LARGE SCALE GENOMIC DNA]</scope>
    <source>
        <strain evidence="10 11">NCTC10975</strain>
    </source>
</reference>
<dbReference type="GO" id="GO:0042803">
    <property type="term" value="F:protein homodimerization activity"/>
    <property type="evidence" value="ECO:0007669"/>
    <property type="project" value="UniProtKB-ARBA"/>
</dbReference>
<dbReference type="PANTHER" id="PTHR30511">
    <property type="entry name" value="ALANINE RACEMASE"/>
    <property type="match status" value="1"/>
</dbReference>
<comment type="function">
    <text evidence="7">Catalyzes the interconversion of L-alanine and D-alanine. May also act on other amino acids.</text>
</comment>
<evidence type="ECO:0000256" key="7">
    <source>
        <dbReference type="HAMAP-Rule" id="MF_01201"/>
    </source>
</evidence>
<proteinExistence type="inferred from homology"/>
<keyword evidence="6 7" id="KW-0413">Isomerase</keyword>
<dbReference type="Gene3D" id="2.40.37.10">
    <property type="entry name" value="Lyase, Ornithine Decarboxylase, Chain A, domain 1"/>
    <property type="match status" value="1"/>
</dbReference>
<dbReference type="FunFam" id="2.40.37.10:FF:000002">
    <property type="entry name" value="Alanine racemase"/>
    <property type="match status" value="1"/>
</dbReference>
<dbReference type="GO" id="GO:0008784">
    <property type="term" value="F:alanine racemase activity"/>
    <property type="evidence" value="ECO:0007669"/>
    <property type="project" value="UniProtKB-UniRule"/>
</dbReference>
<dbReference type="PRINTS" id="PR00992">
    <property type="entry name" value="ALARACEMASE"/>
</dbReference>
<dbReference type="SUPFAM" id="SSF51419">
    <property type="entry name" value="PLP-binding barrel"/>
    <property type="match status" value="1"/>
</dbReference>
<evidence type="ECO:0000256" key="4">
    <source>
        <dbReference type="ARBA" id="ARBA00013089"/>
    </source>
</evidence>
<evidence type="ECO:0000256" key="1">
    <source>
        <dbReference type="ARBA" id="ARBA00000316"/>
    </source>
</evidence>
<accession>A0A2X2C1X2</accession>
<dbReference type="HAMAP" id="MF_01201">
    <property type="entry name" value="Ala_racemase"/>
    <property type="match status" value="1"/>
</dbReference>
<dbReference type="Pfam" id="PF01168">
    <property type="entry name" value="Ala_racemase_N"/>
    <property type="match status" value="1"/>
</dbReference>
<feature type="modified residue" description="N6-(pyridoxal phosphate)lysine" evidence="7 8">
    <location>
        <position position="35"/>
    </location>
</feature>
<feature type="active site" description="Proton acceptor; specific for L-alanine" evidence="7">
    <location>
        <position position="252"/>
    </location>
</feature>
<comment type="catalytic activity">
    <reaction evidence="1 7">
        <text>L-alanine = D-alanine</text>
        <dbReference type="Rhea" id="RHEA:20249"/>
        <dbReference type="ChEBI" id="CHEBI:57416"/>
        <dbReference type="ChEBI" id="CHEBI:57972"/>
        <dbReference type="EC" id="5.1.1.1"/>
    </reaction>
</comment>
<dbReference type="Pfam" id="PF00842">
    <property type="entry name" value="Ala_racemase_C"/>
    <property type="match status" value="1"/>
</dbReference>
<evidence type="ECO:0000256" key="8">
    <source>
        <dbReference type="PIRSR" id="PIRSR600821-50"/>
    </source>
</evidence>
<dbReference type="SMART" id="SM01005">
    <property type="entry name" value="Ala_racemase_C"/>
    <property type="match status" value="1"/>
</dbReference>
<gene>
    <name evidence="10" type="primary">dadB</name>
    <name evidence="10" type="ORF">NCTC10975_00419</name>
</gene>